<gene>
    <name evidence="2" type="ORF">J2Y00_002461</name>
</gene>
<feature type="region of interest" description="Disordered" evidence="1">
    <location>
        <begin position="145"/>
        <end position="164"/>
    </location>
</feature>
<comment type="caution">
    <text evidence="2">The sequence shown here is derived from an EMBL/GenBank/DDBJ whole genome shotgun (WGS) entry which is preliminary data.</text>
</comment>
<dbReference type="EMBL" id="JAVDQK010000005">
    <property type="protein sequence ID" value="MDR6218864.1"/>
    <property type="molecule type" value="Genomic_DNA"/>
</dbReference>
<evidence type="ECO:0000313" key="3">
    <source>
        <dbReference type="Proteomes" id="UP001185331"/>
    </source>
</evidence>
<dbReference type="AlphaFoldDB" id="A0AAE3XDC4"/>
<reference evidence="2" key="1">
    <citation type="submission" date="2023-07" db="EMBL/GenBank/DDBJ databases">
        <title>Sorghum-associated microbial communities from plants grown in Nebraska, USA.</title>
        <authorList>
            <person name="Schachtman D."/>
        </authorList>
    </citation>
    <scope>NUCLEOTIDE SEQUENCE</scope>
    <source>
        <strain evidence="2">BE330</strain>
    </source>
</reference>
<evidence type="ECO:0000313" key="2">
    <source>
        <dbReference type="EMBL" id="MDR6218864.1"/>
    </source>
</evidence>
<proteinExistence type="predicted"/>
<accession>A0AAE3XDC4</accession>
<organism evidence="2 3">
    <name type="scientific">Deinococcus soli</name>
    <name type="common">ex Cha et al. 2016</name>
    <dbReference type="NCBI Taxonomy" id="1309411"/>
    <lineage>
        <taxon>Bacteria</taxon>
        <taxon>Thermotogati</taxon>
        <taxon>Deinococcota</taxon>
        <taxon>Deinococci</taxon>
        <taxon>Deinococcales</taxon>
        <taxon>Deinococcaceae</taxon>
        <taxon>Deinococcus</taxon>
    </lineage>
</organism>
<evidence type="ECO:0000256" key="1">
    <source>
        <dbReference type="SAM" id="MobiDB-lite"/>
    </source>
</evidence>
<dbReference type="Proteomes" id="UP001185331">
    <property type="component" value="Unassembled WGS sequence"/>
</dbReference>
<dbReference type="RefSeq" id="WP_309853590.1">
    <property type="nucleotide sequence ID" value="NZ_JAVDQJ010000004.1"/>
</dbReference>
<feature type="compositionally biased region" description="Polar residues" evidence="1">
    <location>
        <begin position="154"/>
        <end position="164"/>
    </location>
</feature>
<name>A0AAE3XDC4_9DEIO</name>
<sequence length="164" mass="18860">MRRISPKRQAKHLHALLRDEFTLDITLNQAQHLTARTLGYGSWQELRAQPAPRMGFELILEVGHDDYDGFVNPVPSTMQSVLCRDKQHLNELTHVLMELEHWHEPEHFSFHTGLRMVALLPEDEYGTPDTVHTLFYEMTAEYGVTRPSPHAGTDTANHTPRSEP</sequence>
<protein>
    <submittedName>
        <fullName evidence="2">Uncharacterized protein</fullName>
    </submittedName>
</protein>